<dbReference type="Pfam" id="PF13439">
    <property type="entry name" value="Glyco_transf_4"/>
    <property type="match status" value="1"/>
</dbReference>
<proteinExistence type="predicted"/>
<organism evidence="6 7">
    <name type="scientific">Pseudoxanthomonas kaohsiungensis</name>
    <dbReference type="NCBI Taxonomy" id="283923"/>
    <lineage>
        <taxon>Bacteria</taxon>
        <taxon>Pseudomonadati</taxon>
        <taxon>Pseudomonadota</taxon>
        <taxon>Gammaproteobacteria</taxon>
        <taxon>Lysobacterales</taxon>
        <taxon>Lysobacteraceae</taxon>
        <taxon>Pseudoxanthomonas</taxon>
    </lineage>
</organism>
<dbReference type="Gene3D" id="3.90.550.10">
    <property type="entry name" value="Spore Coat Polysaccharide Biosynthesis Protein SpsA, Chain A"/>
    <property type="match status" value="1"/>
</dbReference>
<reference evidence="7" key="1">
    <citation type="journal article" date="2019" name="Int. J. Syst. Evol. Microbiol.">
        <title>The Global Catalogue of Microorganisms (GCM) 10K type strain sequencing project: providing services to taxonomists for standard genome sequencing and annotation.</title>
        <authorList>
            <consortium name="The Broad Institute Genomics Platform"/>
            <consortium name="The Broad Institute Genome Sequencing Center for Infectious Disease"/>
            <person name="Wu L."/>
            <person name="Ma J."/>
        </authorList>
    </citation>
    <scope>NUCLEOTIDE SEQUENCE [LARGE SCALE GENOMIC DNA]</scope>
    <source>
        <strain evidence="7">CCUG 55854</strain>
    </source>
</reference>
<evidence type="ECO:0000259" key="5">
    <source>
        <dbReference type="Pfam" id="PF13439"/>
    </source>
</evidence>
<keyword evidence="1 6" id="KW-0328">Glycosyltransferase</keyword>
<dbReference type="EMBL" id="JBHTKN010000001">
    <property type="protein sequence ID" value="MFD1040876.1"/>
    <property type="molecule type" value="Genomic_DNA"/>
</dbReference>
<dbReference type="PANTHER" id="PTHR12526">
    <property type="entry name" value="GLYCOSYLTRANSFERASE"/>
    <property type="match status" value="1"/>
</dbReference>
<evidence type="ECO:0000313" key="7">
    <source>
        <dbReference type="Proteomes" id="UP001597033"/>
    </source>
</evidence>
<dbReference type="Gene3D" id="3.40.50.2000">
    <property type="entry name" value="Glycogen Phosphorylase B"/>
    <property type="match status" value="2"/>
</dbReference>
<dbReference type="InterPro" id="IPR029044">
    <property type="entry name" value="Nucleotide-diphossugar_trans"/>
</dbReference>
<sequence length="736" mass="82282">MTQRPTVSVIINTDGRAASLAQCLESLQYLRYPNFEVIVVAGPTRDGTHELCEAWGSRIRYGTCDVRNLSKSRNISIQMSSGEIVAFLDDDSVPEPEWLDDVIPAFEDPEVAVAGGFLHDHTGKTYQWRYGVMDRFGAANTSFHGPSPALNFPYTANFPHVMANSAFRRSAIVEVGGFDEEYEYFLDESDIICRFVDNGWKVAQMDNGFIHHKFMPSHIRNESKVLTSWYSLVKNKTYFSLTNGRLHSTLDQVKDVITALVEEFRTHVRWAVNEGILGVEYLERYEDEVDRAFREGWSRGVSQERRLVPADSLKGVDGFKRFPTILPAAEQRCFVFLSKTYPPASIGGIGRYIHHLARAIGSQGHQVHVLTTGEGHDRVDFEEGVWVHRIVAKDHPVPATLQVPGHIWNHSRTMFMEAVEIASRRAIDAVYAPIWDVEGIAFLEDHRFPIVHSLQTTLEFYLDANPDKRVDADFMESFAKPMLALERRVLIESDRIHAISAAIAEEIERRYQMKFDSQRLDVVHLGLEDMVPSDAIVPSPIAAGAVRLTFIGRLESRKGIDVFLDIAADLLARHPNLHIDVVGNDTIPAEGGSTYRLEFEKRAKGKYDRSRLVFHGEVDEQALRGFYACSDIIVAPSRFESFGLVHLEAMMFGKPIVGCSIGGMAEIIEDEVTGLLVAPGDSSALLNALDRLVTDDGLRQRLGAVGRKAYEHRFSAASMSEGVVGILGRTSAEASI</sequence>
<dbReference type="PANTHER" id="PTHR12526:SF510">
    <property type="entry name" value="D-INOSITOL 3-PHOSPHATE GLYCOSYLTRANSFERASE"/>
    <property type="match status" value="1"/>
</dbReference>
<evidence type="ECO:0000259" key="4">
    <source>
        <dbReference type="Pfam" id="PF00535"/>
    </source>
</evidence>
<dbReference type="InterPro" id="IPR028098">
    <property type="entry name" value="Glyco_trans_4-like_N"/>
</dbReference>
<keyword evidence="2 6" id="KW-0808">Transferase</keyword>
<dbReference type="Proteomes" id="UP001597033">
    <property type="component" value="Unassembled WGS sequence"/>
</dbReference>
<dbReference type="RefSeq" id="WP_162376273.1">
    <property type="nucleotide sequence ID" value="NZ_JBHTKN010000001.1"/>
</dbReference>
<dbReference type="CDD" id="cd03801">
    <property type="entry name" value="GT4_PimA-like"/>
    <property type="match status" value="1"/>
</dbReference>
<dbReference type="GO" id="GO:0016757">
    <property type="term" value="F:glycosyltransferase activity"/>
    <property type="evidence" value="ECO:0007669"/>
    <property type="project" value="UniProtKB-KW"/>
</dbReference>
<evidence type="ECO:0000256" key="2">
    <source>
        <dbReference type="ARBA" id="ARBA00022679"/>
    </source>
</evidence>
<name>A0ABW3LR25_9GAMM</name>
<keyword evidence="7" id="KW-1185">Reference proteome</keyword>
<gene>
    <name evidence="6" type="ORF">ACFQ2N_00745</name>
</gene>
<evidence type="ECO:0000259" key="3">
    <source>
        <dbReference type="Pfam" id="PF00534"/>
    </source>
</evidence>
<dbReference type="EC" id="2.4.-.-" evidence="6"/>
<dbReference type="InterPro" id="IPR001173">
    <property type="entry name" value="Glyco_trans_2-like"/>
</dbReference>
<dbReference type="CDD" id="cd00761">
    <property type="entry name" value="Glyco_tranf_GTA_type"/>
    <property type="match status" value="1"/>
</dbReference>
<dbReference type="Pfam" id="PF00534">
    <property type="entry name" value="Glycos_transf_1"/>
    <property type="match status" value="1"/>
</dbReference>
<dbReference type="SUPFAM" id="SSF53448">
    <property type="entry name" value="Nucleotide-diphospho-sugar transferases"/>
    <property type="match status" value="1"/>
</dbReference>
<evidence type="ECO:0000313" key="6">
    <source>
        <dbReference type="EMBL" id="MFD1040876.1"/>
    </source>
</evidence>
<feature type="domain" description="Glycosyl transferase family 1" evidence="3">
    <location>
        <begin position="547"/>
        <end position="708"/>
    </location>
</feature>
<dbReference type="Pfam" id="PF00535">
    <property type="entry name" value="Glycos_transf_2"/>
    <property type="match status" value="1"/>
</dbReference>
<dbReference type="InterPro" id="IPR001296">
    <property type="entry name" value="Glyco_trans_1"/>
</dbReference>
<feature type="domain" description="Glycosyltransferase 2-like" evidence="4">
    <location>
        <begin position="8"/>
        <end position="170"/>
    </location>
</feature>
<accession>A0ABW3LR25</accession>
<evidence type="ECO:0000256" key="1">
    <source>
        <dbReference type="ARBA" id="ARBA00022676"/>
    </source>
</evidence>
<dbReference type="SUPFAM" id="SSF53756">
    <property type="entry name" value="UDP-Glycosyltransferase/glycogen phosphorylase"/>
    <property type="match status" value="1"/>
</dbReference>
<comment type="caution">
    <text evidence="6">The sequence shown here is derived from an EMBL/GenBank/DDBJ whole genome shotgun (WGS) entry which is preliminary data.</text>
</comment>
<protein>
    <submittedName>
        <fullName evidence="6">Glycosyltransferase</fullName>
        <ecNumber evidence="6">2.4.-.-</ecNumber>
    </submittedName>
</protein>
<feature type="domain" description="Glycosyltransferase subfamily 4-like N-terminal" evidence="5">
    <location>
        <begin position="346"/>
        <end position="527"/>
    </location>
</feature>